<organism evidence="1 2">
    <name type="scientific">Lichtheimia corymbifera JMRC:FSU:9682</name>
    <dbReference type="NCBI Taxonomy" id="1263082"/>
    <lineage>
        <taxon>Eukaryota</taxon>
        <taxon>Fungi</taxon>
        <taxon>Fungi incertae sedis</taxon>
        <taxon>Mucoromycota</taxon>
        <taxon>Mucoromycotina</taxon>
        <taxon>Mucoromycetes</taxon>
        <taxon>Mucorales</taxon>
        <taxon>Lichtheimiaceae</taxon>
        <taxon>Lichtheimia</taxon>
    </lineage>
</organism>
<dbReference type="AlphaFoldDB" id="A0A068RP95"/>
<proteinExistence type="predicted"/>
<sequence>MQDRLFMQLGSGKFRSPDVDCITKYNEMPFTFCVGHGSFTLMASEKTRLSNVTFIRYLLTCAVRMLSLTVIIMCYATRRLPQQAYHLSWIPDACDCLTSLHRQSITTLVDIPHSATSKRLARIYNSAYKFQAATARWTLRKRAIGMEMTTGNEKESWCSRGQKTAAFTSTG</sequence>
<name>A0A068RP95_9FUNG</name>
<keyword evidence="2" id="KW-1185">Reference proteome</keyword>
<reference evidence="1" key="1">
    <citation type="submission" date="2013-08" db="EMBL/GenBank/DDBJ databases">
        <title>Gene expansion shapes genome architecture in the human pathogen Lichtheimia corymbifera: an evolutionary genomics analysis in the ancient terrestrial Mucorales (Mucoromycotina).</title>
        <authorList>
            <person name="Schwartze V.U."/>
            <person name="Winter S."/>
            <person name="Shelest E."/>
            <person name="Marcet-Houben M."/>
            <person name="Horn F."/>
            <person name="Wehner S."/>
            <person name="Hoffmann K."/>
            <person name="Riege K."/>
            <person name="Sammeth M."/>
            <person name="Nowrousian M."/>
            <person name="Valiante V."/>
            <person name="Linde J."/>
            <person name="Jacobsen I.D."/>
            <person name="Marz M."/>
            <person name="Brakhage A.A."/>
            <person name="Gabaldon T."/>
            <person name="Bocker S."/>
            <person name="Voigt K."/>
        </authorList>
    </citation>
    <scope>NUCLEOTIDE SEQUENCE [LARGE SCALE GENOMIC DNA]</scope>
    <source>
        <strain evidence="1">FSU 9682</strain>
    </source>
</reference>
<dbReference type="Proteomes" id="UP000027586">
    <property type="component" value="Unassembled WGS sequence"/>
</dbReference>
<dbReference type="EMBL" id="CBTN010000007">
    <property type="protein sequence ID" value="CDH50801.1"/>
    <property type="molecule type" value="Genomic_DNA"/>
</dbReference>
<comment type="caution">
    <text evidence="1">The sequence shown here is derived from an EMBL/GenBank/DDBJ whole genome shotgun (WGS) entry which is preliminary data.</text>
</comment>
<gene>
    <name evidence="1" type="ORF">LCOR_02494.1</name>
</gene>
<accession>A0A068RP95</accession>
<protein>
    <submittedName>
        <fullName evidence="1">Uncharacterized protein</fullName>
    </submittedName>
</protein>
<dbReference type="VEuPathDB" id="FungiDB:LCOR_02494.1"/>
<evidence type="ECO:0000313" key="1">
    <source>
        <dbReference type="EMBL" id="CDH50801.1"/>
    </source>
</evidence>
<evidence type="ECO:0000313" key="2">
    <source>
        <dbReference type="Proteomes" id="UP000027586"/>
    </source>
</evidence>